<evidence type="ECO:0000313" key="8">
    <source>
        <dbReference type="EMBL" id="QAV34151.1"/>
    </source>
</evidence>
<feature type="transmembrane region" description="Helical" evidence="6">
    <location>
        <begin position="111"/>
        <end position="129"/>
    </location>
</feature>
<keyword evidence="3 6" id="KW-0812">Transmembrane</keyword>
<keyword evidence="2" id="KW-1003">Cell membrane</keyword>
<organism evidence="8 9">
    <name type="scientific">Fervidobacterium changbaicum</name>
    <dbReference type="NCBI Taxonomy" id="310769"/>
    <lineage>
        <taxon>Bacteria</taxon>
        <taxon>Thermotogati</taxon>
        <taxon>Thermotogota</taxon>
        <taxon>Thermotogae</taxon>
        <taxon>Thermotogales</taxon>
        <taxon>Fervidobacteriaceae</taxon>
        <taxon>Fervidobacterium</taxon>
    </lineage>
</organism>
<protein>
    <submittedName>
        <fullName evidence="8">EamA/RhaT family transporter</fullName>
    </submittedName>
</protein>
<evidence type="ECO:0000256" key="1">
    <source>
        <dbReference type="ARBA" id="ARBA00004651"/>
    </source>
</evidence>
<feature type="transmembrane region" description="Helical" evidence="6">
    <location>
        <begin position="30"/>
        <end position="47"/>
    </location>
</feature>
<feature type="transmembrane region" description="Helical" evidence="6">
    <location>
        <begin position="141"/>
        <end position="158"/>
    </location>
</feature>
<feature type="transmembrane region" description="Helical" evidence="6">
    <location>
        <begin position="84"/>
        <end position="104"/>
    </location>
</feature>
<sequence length="282" mass="32005">MQYVPVVLVTIFWGASFVATKFVVNVFEPFPAALYRFLIALVVLLPFTKKRKIGDINAFWSGFWGITMYFVFENTALRYTSPTNAAVIVSSVPLLYVLFTHLIHKVETTKYHYVGSVLAFLGVALVILNGRLMKLNPIGDILAFGAAVSWVFYTHYVVRIKDVSGIDQTFSITFWGVVTLIPFAFFQDMKVTFEVKSALSLIYLGVVCSALGYLLWNKSIEIIGDRRTTNFIYFIPIVTVISEFVLMKSEPTIYNILGVTMLVLGLYIFERGEEYGKKRLRN</sequence>
<feature type="transmembrane region" description="Helical" evidence="6">
    <location>
        <begin position="54"/>
        <end position="72"/>
    </location>
</feature>
<keyword evidence="5 6" id="KW-0472">Membrane</keyword>
<gene>
    <name evidence="8" type="ORF">CBS1_04135</name>
</gene>
<accession>A0ABX5QUT3</accession>
<evidence type="ECO:0000256" key="4">
    <source>
        <dbReference type="ARBA" id="ARBA00022989"/>
    </source>
</evidence>
<evidence type="ECO:0000256" key="3">
    <source>
        <dbReference type="ARBA" id="ARBA00022692"/>
    </source>
</evidence>
<feature type="transmembrane region" description="Helical" evidence="6">
    <location>
        <begin position="170"/>
        <end position="186"/>
    </location>
</feature>
<dbReference type="PANTHER" id="PTHR32322:SF18">
    <property type="entry name" value="S-ADENOSYLMETHIONINE_S-ADENOSYLHOMOCYSTEINE TRANSPORTER"/>
    <property type="match status" value="1"/>
</dbReference>
<feature type="transmembrane region" description="Helical" evidence="6">
    <location>
        <begin position="252"/>
        <end position="269"/>
    </location>
</feature>
<keyword evidence="9" id="KW-1185">Reference proteome</keyword>
<dbReference type="InterPro" id="IPR050638">
    <property type="entry name" value="AA-Vitamin_Transporters"/>
</dbReference>
<proteinExistence type="predicted"/>
<feature type="domain" description="EamA" evidence="7">
    <location>
        <begin position="138"/>
        <end position="268"/>
    </location>
</feature>
<dbReference type="Pfam" id="PF00892">
    <property type="entry name" value="EamA"/>
    <property type="match status" value="2"/>
</dbReference>
<feature type="domain" description="EamA" evidence="7">
    <location>
        <begin position="6"/>
        <end position="127"/>
    </location>
</feature>
<name>A0ABX5QUT3_9BACT</name>
<dbReference type="EMBL" id="CP026721">
    <property type="protein sequence ID" value="QAV34151.1"/>
    <property type="molecule type" value="Genomic_DNA"/>
</dbReference>
<dbReference type="InterPro" id="IPR000620">
    <property type="entry name" value="EamA_dom"/>
</dbReference>
<evidence type="ECO:0000256" key="6">
    <source>
        <dbReference type="SAM" id="Phobius"/>
    </source>
</evidence>
<evidence type="ECO:0000256" key="2">
    <source>
        <dbReference type="ARBA" id="ARBA00022475"/>
    </source>
</evidence>
<evidence type="ECO:0000313" key="9">
    <source>
        <dbReference type="Proteomes" id="UP000288947"/>
    </source>
</evidence>
<comment type="subcellular location">
    <subcellularLocation>
        <location evidence="1">Cell membrane</location>
        <topology evidence="1">Multi-pass membrane protein</topology>
    </subcellularLocation>
</comment>
<evidence type="ECO:0000256" key="5">
    <source>
        <dbReference type="ARBA" id="ARBA00023136"/>
    </source>
</evidence>
<dbReference type="Proteomes" id="UP000288947">
    <property type="component" value="Chromosome"/>
</dbReference>
<dbReference type="InterPro" id="IPR037185">
    <property type="entry name" value="EmrE-like"/>
</dbReference>
<feature type="transmembrane region" description="Helical" evidence="6">
    <location>
        <begin position="198"/>
        <end position="216"/>
    </location>
</feature>
<dbReference type="PANTHER" id="PTHR32322">
    <property type="entry name" value="INNER MEMBRANE TRANSPORTER"/>
    <property type="match status" value="1"/>
</dbReference>
<reference evidence="8 9" key="1">
    <citation type="submission" date="2018-01" db="EMBL/GenBank/DDBJ databases">
        <title>The whole genome sequencing and assembly of Fervidobacterium changbaicum CBS-1 strain.</title>
        <authorList>
            <person name="Kim J.-Y."/>
            <person name="Park M.-K."/>
            <person name="Yi H."/>
            <person name="Bahn Y.-S."/>
            <person name="Kim J.F."/>
            <person name="Lee D.-W."/>
        </authorList>
    </citation>
    <scope>NUCLEOTIDE SEQUENCE [LARGE SCALE GENOMIC DNA]</scope>
    <source>
        <strain evidence="8 9">CBS-1</strain>
    </source>
</reference>
<keyword evidence="4 6" id="KW-1133">Transmembrane helix</keyword>
<feature type="transmembrane region" description="Helical" evidence="6">
    <location>
        <begin position="228"/>
        <end position="246"/>
    </location>
</feature>
<dbReference type="SUPFAM" id="SSF103481">
    <property type="entry name" value="Multidrug resistance efflux transporter EmrE"/>
    <property type="match status" value="2"/>
</dbReference>
<evidence type="ECO:0000259" key="7">
    <source>
        <dbReference type="Pfam" id="PF00892"/>
    </source>
</evidence>